<proteinExistence type="predicted"/>
<keyword evidence="1" id="KW-0732">Signal</keyword>
<dbReference type="Proteomes" id="UP000324575">
    <property type="component" value="Unassembled WGS sequence"/>
</dbReference>
<evidence type="ECO:0000256" key="1">
    <source>
        <dbReference type="SAM" id="SignalP"/>
    </source>
</evidence>
<comment type="caution">
    <text evidence="2">The sequence shown here is derived from an EMBL/GenBank/DDBJ whole genome shotgun (WGS) entry which is preliminary data.</text>
</comment>
<dbReference type="AlphaFoldDB" id="A0A5M8P0R1"/>
<protein>
    <recommendedName>
        <fullName evidence="4">Macroglobulin domain-containing protein</fullName>
    </recommendedName>
</protein>
<reference evidence="2 3" key="1">
    <citation type="submission" date="2019-03" db="EMBL/GenBank/DDBJ databases">
        <title>Single cell metagenomics reveals metabolic interactions within the superorganism composed of flagellate Streblomastix strix and complex community of Bacteroidetes bacteria on its surface.</title>
        <authorList>
            <person name="Treitli S.C."/>
            <person name="Kolisko M."/>
            <person name="Husnik F."/>
            <person name="Keeling P."/>
            <person name="Hampl V."/>
        </authorList>
    </citation>
    <scope>NUCLEOTIDE SEQUENCE [LARGE SCALE GENOMIC DNA]</scope>
    <source>
        <strain evidence="2">St1</strain>
    </source>
</reference>
<gene>
    <name evidence="2" type="ORF">EZS26_001835</name>
</gene>
<name>A0A5M8P0R1_9BACT</name>
<evidence type="ECO:0000313" key="3">
    <source>
        <dbReference type="Proteomes" id="UP000324575"/>
    </source>
</evidence>
<accession>A0A5M8P0R1</accession>
<dbReference type="EMBL" id="SNRX01000011">
    <property type="protein sequence ID" value="KAA6302019.1"/>
    <property type="molecule type" value="Genomic_DNA"/>
</dbReference>
<evidence type="ECO:0000313" key="2">
    <source>
        <dbReference type="EMBL" id="KAA6302019.1"/>
    </source>
</evidence>
<feature type="chain" id="PRO_5024305977" description="Macroglobulin domain-containing protein" evidence="1">
    <location>
        <begin position="20"/>
        <end position="823"/>
    </location>
</feature>
<dbReference type="Gene3D" id="2.60.40.1930">
    <property type="match status" value="1"/>
</dbReference>
<sequence>MKRQSSLLLFVCSFLMVHAQSDTLAVKKLGQFVQNIRTFNSIYPQEKVYLHFDNTSYSLEETIWFKAYVVTSSQHLATSQSGVLYVELLNPKGKILETKKLKIKDGQAHGDFSLDSLNIEYFAGFYEVRAYTKAMLNFGAETVFSRVFPVFNEQREGGDYTNKDLEDGLTISLPNRRAKAGNRKTVNADFYPEGGNLVDGLTSIIACKITGSDGQSIDVRGEVVNANEETITSFYTIHAGMGTFSYTPDGSRKNKVKIIFENKKYMFDLPSSLPKGTVLRVNNLNKTSLTLQIEKSPEIKPSLLGISILCRGELSFFQEIDLTEEPFSLKLSKDRLKSGVNQITLFDAKGEILAERLVFIAPKEDESIFIHTVPDKKEYQAQELVTIDFSAPPETVFSLAVRDAERMIETPVQNIVTNLLLSSDLKGYIENPEYYFYSPNTNRFHAMDLLMLVQGWRRYEWTTMAGVKPFKPQFNTEPGLTIKGTLASSEGKNVEIIASMRTAGLEMDGKTFSDDKGVFYFYPEDFYGKWSLNLRSKSVPDGLKKIRLDRWFSPTPKAFDYSETVWRNRALKPREDVLVKEKTAKNFVIKEIKIQKEKKKSLIYSVGEDIDEALDKGKKPPFDVHDYLAFNDSRYIPVEVFPDSSVLEDYHYDGYPVLFYNKNDGEASDTLSQRVVQTGKRRFDVAVRKMGKERPAVEVYKIVVSSGLEADKSQPTATRFYRPIEVYPYPGYGMRNIPGVRYTLFDGFSKPKDFYQSNEFKDGYYFPDEYEHHRTLYWNPKIKTDADGKAQVHFYNNSFCRELDISVEGISLEGVPVAGLSLP</sequence>
<feature type="signal peptide" evidence="1">
    <location>
        <begin position="1"/>
        <end position="19"/>
    </location>
</feature>
<organism evidence="2 3">
    <name type="scientific">Candidatus Ordinivivax streblomastigis</name>
    <dbReference type="NCBI Taxonomy" id="2540710"/>
    <lineage>
        <taxon>Bacteria</taxon>
        <taxon>Pseudomonadati</taxon>
        <taxon>Bacteroidota</taxon>
        <taxon>Bacteroidia</taxon>
        <taxon>Bacteroidales</taxon>
        <taxon>Candidatus Ordinivivax</taxon>
    </lineage>
</organism>
<evidence type="ECO:0008006" key="4">
    <source>
        <dbReference type="Google" id="ProtNLM"/>
    </source>
</evidence>